<evidence type="ECO:0000313" key="1">
    <source>
        <dbReference type="EMBL" id="JAH93651.1"/>
    </source>
</evidence>
<name>A0A0E9WTN3_ANGAN</name>
<sequence length="153" mass="17216">MLQMLSSKGGGSFHPNSGPIEITIEDTQTTIRITPAFFSVMIVGYFKQYFTPIYLSIEIMHRLMIEAVQHSTSTAAQMLQNTLPKTQHPRTSKDAEKGSTMILRSKSAIARLIMKKFVTVCKCRLQTTERITKMFPTIATNINTDKKTPTPMT</sequence>
<organism evidence="1">
    <name type="scientific">Anguilla anguilla</name>
    <name type="common">European freshwater eel</name>
    <name type="synonym">Muraena anguilla</name>
    <dbReference type="NCBI Taxonomy" id="7936"/>
    <lineage>
        <taxon>Eukaryota</taxon>
        <taxon>Metazoa</taxon>
        <taxon>Chordata</taxon>
        <taxon>Craniata</taxon>
        <taxon>Vertebrata</taxon>
        <taxon>Euteleostomi</taxon>
        <taxon>Actinopterygii</taxon>
        <taxon>Neopterygii</taxon>
        <taxon>Teleostei</taxon>
        <taxon>Anguilliformes</taxon>
        <taxon>Anguillidae</taxon>
        <taxon>Anguilla</taxon>
    </lineage>
</organism>
<accession>A0A0E9WTN3</accession>
<reference evidence="1" key="2">
    <citation type="journal article" date="2015" name="Fish Shellfish Immunol.">
        <title>Early steps in the European eel (Anguilla anguilla)-Vibrio vulnificus interaction in the gills: Role of the RtxA13 toxin.</title>
        <authorList>
            <person name="Callol A."/>
            <person name="Pajuelo D."/>
            <person name="Ebbesson L."/>
            <person name="Teles M."/>
            <person name="MacKenzie S."/>
            <person name="Amaro C."/>
        </authorList>
    </citation>
    <scope>NUCLEOTIDE SEQUENCE</scope>
</reference>
<dbReference type="AlphaFoldDB" id="A0A0E9WTN3"/>
<protein>
    <submittedName>
        <fullName evidence="1">Uncharacterized protein</fullName>
    </submittedName>
</protein>
<proteinExistence type="predicted"/>
<dbReference type="EMBL" id="GBXM01014926">
    <property type="protein sequence ID" value="JAH93651.1"/>
    <property type="molecule type" value="Transcribed_RNA"/>
</dbReference>
<reference evidence="1" key="1">
    <citation type="submission" date="2014-11" db="EMBL/GenBank/DDBJ databases">
        <authorList>
            <person name="Amaro Gonzalez C."/>
        </authorList>
    </citation>
    <scope>NUCLEOTIDE SEQUENCE</scope>
</reference>